<dbReference type="EMBL" id="CADCUR010000094">
    <property type="protein sequence ID" value="CAA9393320.1"/>
    <property type="molecule type" value="Genomic_DNA"/>
</dbReference>
<sequence>MGQIEFPSEPNWQPLRLVLPDEKLRDEFMFMGTFVAAEEEGAARIELYKHQSSRLYLNVDADGNCYVYDGANAARGENPYRKISRREALGIFAVSVGDNRSSVIS</sequence>
<reference evidence="1" key="1">
    <citation type="submission" date="2020-02" db="EMBL/GenBank/DDBJ databases">
        <authorList>
            <person name="Meier V. D."/>
        </authorList>
    </citation>
    <scope>NUCLEOTIDE SEQUENCE</scope>
    <source>
        <strain evidence="1">AVDCRST_MAG74</strain>
    </source>
</reference>
<gene>
    <name evidence="1" type="ORF">AVDCRST_MAG74-1129</name>
</gene>
<accession>A0A6J4NP29</accession>
<evidence type="ECO:0000313" key="1">
    <source>
        <dbReference type="EMBL" id="CAA9393320.1"/>
    </source>
</evidence>
<protein>
    <submittedName>
        <fullName evidence="1">Uncharacterized protein</fullName>
    </submittedName>
</protein>
<proteinExistence type="predicted"/>
<organism evidence="1">
    <name type="scientific">uncultured Pyrinomonadaceae bacterium</name>
    <dbReference type="NCBI Taxonomy" id="2283094"/>
    <lineage>
        <taxon>Bacteria</taxon>
        <taxon>Pseudomonadati</taxon>
        <taxon>Acidobacteriota</taxon>
        <taxon>Blastocatellia</taxon>
        <taxon>Blastocatellales</taxon>
        <taxon>Pyrinomonadaceae</taxon>
        <taxon>environmental samples</taxon>
    </lineage>
</organism>
<dbReference type="AlphaFoldDB" id="A0A6J4NP29"/>
<name>A0A6J4NP29_9BACT</name>